<comment type="domain">
    <text evidence="7">The DHHC domain is required for palmitoyltransferase activity.</text>
</comment>
<comment type="subcellular location">
    <subcellularLocation>
        <location evidence="1">Membrane</location>
        <topology evidence="1">Multi-pass membrane protein</topology>
    </subcellularLocation>
</comment>
<keyword evidence="5 7" id="KW-0472">Membrane</keyword>
<evidence type="ECO:0000256" key="2">
    <source>
        <dbReference type="ARBA" id="ARBA00022679"/>
    </source>
</evidence>
<comment type="caution">
    <text evidence="10">The sequence shown here is derived from an EMBL/GenBank/DDBJ whole genome shotgun (WGS) entry which is preliminary data.</text>
</comment>
<dbReference type="EC" id="2.3.1.225" evidence="7"/>
<gene>
    <name evidence="11" type="ORF">FNK824_LOCUS6149</name>
    <name evidence="10" type="ORF">SEV965_LOCUS4921</name>
</gene>
<feature type="transmembrane region" description="Helical" evidence="7">
    <location>
        <begin position="178"/>
        <end position="211"/>
    </location>
</feature>
<dbReference type="Pfam" id="PF01529">
    <property type="entry name" value="DHHC"/>
    <property type="match status" value="1"/>
</dbReference>
<dbReference type="EMBL" id="CAJNOU010000146">
    <property type="protein sequence ID" value="CAF0886916.1"/>
    <property type="molecule type" value="Genomic_DNA"/>
</dbReference>
<feature type="transmembrane region" description="Helical" evidence="7">
    <location>
        <begin position="16"/>
        <end position="36"/>
    </location>
</feature>
<feature type="transmembrane region" description="Helical" evidence="7">
    <location>
        <begin position="142"/>
        <end position="166"/>
    </location>
</feature>
<evidence type="ECO:0000256" key="6">
    <source>
        <dbReference type="ARBA" id="ARBA00023315"/>
    </source>
</evidence>
<feature type="compositionally biased region" description="Basic residues" evidence="8">
    <location>
        <begin position="454"/>
        <end position="464"/>
    </location>
</feature>
<evidence type="ECO:0000313" key="11">
    <source>
        <dbReference type="EMBL" id="CAF3653940.1"/>
    </source>
</evidence>
<reference evidence="10" key="1">
    <citation type="submission" date="2021-02" db="EMBL/GenBank/DDBJ databases">
        <authorList>
            <person name="Nowell W R."/>
        </authorList>
    </citation>
    <scope>NUCLEOTIDE SEQUENCE</scope>
</reference>
<feature type="region of interest" description="Disordered" evidence="8">
    <location>
        <begin position="415"/>
        <end position="464"/>
    </location>
</feature>
<comment type="similarity">
    <text evidence="7">Belongs to the DHHC palmitoyltransferase family.</text>
</comment>
<feature type="domain" description="Palmitoyltransferase DHHC" evidence="9">
    <location>
        <begin position="90"/>
        <end position="226"/>
    </location>
</feature>
<dbReference type="GO" id="GO:0016020">
    <property type="term" value="C:membrane"/>
    <property type="evidence" value="ECO:0007669"/>
    <property type="project" value="UniProtKB-SubCell"/>
</dbReference>
<name>A0A813YMS3_9BILA</name>
<feature type="transmembrane region" description="Helical" evidence="7">
    <location>
        <begin position="48"/>
        <end position="68"/>
    </location>
</feature>
<dbReference type="Proteomes" id="UP000663874">
    <property type="component" value="Unassembled WGS sequence"/>
</dbReference>
<comment type="catalytic activity">
    <reaction evidence="7">
        <text>L-cysteinyl-[protein] + hexadecanoyl-CoA = S-hexadecanoyl-L-cysteinyl-[protein] + CoA</text>
        <dbReference type="Rhea" id="RHEA:36683"/>
        <dbReference type="Rhea" id="RHEA-COMP:10131"/>
        <dbReference type="Rhea" id="RHEA-COMP:11032"/>
        <dbReference type="ChEBI" id="CHEBI:29950"/>
        <dbReference type="ChEBI" id="CHEBI:57287"/>
        <dbReference type="ChEBI" id="CHEBI:57379"/>
        <dbReference type="ChEBI" id="CHEBI:74151"/>
        <dbReference type="EC" id="2.3.1.225"/>
    </reaction>
</comment>
<evidence type="ECO:0000256" key="4">
    <source>
        <dbReference type="ARBA" id="ARBA00022989"/>
    </source>
</evidence>
<dbReference type="AlphaFoldDB" id="A0A813YMS3"/>
<keyword evidence="4 7" id="KW-1133">Transmembrane helix</keyword>
<evidence type="ECO:0000256" key="5">
    <source>
        <dbReference type="ARBA" id="ARBA00023136"/>
    </source>
</evidence>
<evidence type="ECO:0000313" key="10">
    <source>
        <dbReference type="EMBL" id="CAF0886916.1"/>
    </source>
</evidence>
<evidence type="ECO:0000256" key="3">
    <source>
        <dbReference type="ARBA" id="ARBA00022692"/>
    </source>
</evidence>
<dbReference type="InterPro" id="IPR039859">
    <property type="entry name" value="PFA4/ZDH16/20/ERF2-like"/>
</dbReference>
<evidence type="ECO:0000256" key="1">
    <source>
        <dbReference type="ARBA" id="ARBA00004141"/>
    </source>
</evidence>
<feature type="compositionally biased region" description="Acidic residues" evidence="8">
    <location>
        <begin position="418"/>
        <end position="436"/>
    </location>
</feature>
<accession>A0A813YMS3</accession>
<evidence type="ECO:0000256" key="7">
    <source>
        <dbReference type="RuleBase" id="RU079119"/>
    </source>
</evidence>
<protein>
    <recommendedName>
        <fullName evidence="7">Palmitoyltransferase</fullName>
        <ecNumber evidence="7">2.3.1.225</ecNumber>
    </recommendedName>
</protein>
<feature type="compositionally biased region" description="Low complexity" evidence="8">
    <location>
        <begin position="440"/>
        <end position="450"/>
    </location>
</feature>
<dbReference type="InterPro" id="IPR001594">
    <property type="entry name" value="Palmitoyltrfase_DHHC"/>
</dbReference>
<dbReference type="EMBL" id="CAJOBE010000522">
    <property type="protein sequence ID" value="CAF3653940.1"/>
    <property type="molecule type" value="Genomic_DNA"/>
</dbReference>
<evidence type="ECO:0000313" key="12">
    <source>
        <dbReference type="Proteomes" id="UP000663889"/>
    </source>
</evidence>
<keyword evidence="3 7" id="KW-0812">Transmembrane</keyword>
<keyword evidence="6 7" id="KW-0012">Acyltransferase</keyword>
<keyword evidence="2 7" id="KW-0808">Transferase</keyword>
<evidence type="ECO:0000259" key="9">
    <source>
        <dbReference type="Pfam" id="PF01529"/>
    </source>
</evidence>
<sequence length="464" mass="54308">MCFGTSSGQLSQLAHYGPIGAISLIIWITTSGFHCLTQWFPPDSKDILSVINFLIFWIWPVVIFYNYFRAVFVGPGFVPKGWKPAKIEHEKYLQYCDVCEGFKAPRAHHCKKCRRCVMKLDHHCPWINTCTGHFNHANFCWFMFYAILGCTHALLMLCPCIYRALFAQYYIYARIKNVPIIYFTFVGLISCILSIGLALGVIFAVGFLLIVQLRSIMRNQTGIESWILRKARDRNHRRAKAFIYPYDLGFKENFRQVFNWRESYNVIGDGLIWPVRDGSDEYALTCEQLEQKKDKRQRTVRYEVVQSYKGSYITLRYGFCTCICIPWSDETRMPIEKGDYVLVTRWERYWLYGECVTANETKKNDDIINSHHRLRRRPRGWFPRCCIYEAFRIEDLWSGKINPDSDVVRAQLANFSPEDYDNNDEEYVEQNEENQSDDTASASSASSSSSKTLNQRKNHKEKLI</sequence>
<dbReference type="Proteomes" id="UP000663889">
    <property type="component" value="Unassembled WGS sequence"/>
</dbReference>
<dbReference type="GO" id="GO:0019706">
    <property type="term" value="F:protein-cysteine S-palmitoyltransferase activity"/>
    <property type="evidence" value="ECO:0007669"/>
    <property type="project" value="UniProtKB-EC"/>
</dbReference>
<organism evidence="10 12">
    <name type="scientific">Rotaria sordida</name>
    <dbReference type="NCBI Taxonomy" id="392033"/>
    <lineage>
        <taxon>Eukaryota</taxon>
        <taxon>Metazoa</taxon>
        <taxon>Spiralia</taxon>
        <taxon>Gnathifera</taxon>
        <taxon>Rotifera</taxon>
        <taxon>Eurotatoria</taxon>
        <taxon>Bdelloidea</taxon>
        <taxon>Philodinida</taxon>
        <taxon>Philodinidae</taxon>
        <taxon>Rotaria</taxon>
    </lineage>
</organism>
<evidence type="ECO:0000256" key="8">
    <source>
        <dbReference type="SAM" id="MobiDB-lite"/>
    </source>
</evidence>
<proteinExistence type="inferred from homology"/>
<dbReference type="PROSITE" id="PS50216">
    <property type="entry name" value="DHHC"/>
    <property type="match status" value="1"/>
</dbReference>
<dbReference type="PANTHER" id="PTHR12246">
    <property type="entry name" value="PALMITOYLTRANSFERASE ZDHHC16"/>
    <property type="match status" value="1"/>
</dbReference>